<keyword evidence="3" id="KW-1185">Reference proteome</keyword>
<dbReference type="PROSITE" id="PS51819">
    <property type="entry name" value="VOC"/>
    <property type="match status" value="2"/>
</dbReference>
<dbReference type="PANTHER" id="PTHR43279:SF1">
    <property type="entry name" value="CATECHOL-2,3-DIOXYGENASE"/>
    <property type="match status" value="1"/>
</dbReference>
<evidence type="ECO:0000313" key="2">
    <source>
        <dbReference type="EMBL" id="GGG22661.1"/>
    </source>
</evidence>
<reference evidence="2" key="2">
    <citation type="submission" date="2020-09" db="EMBL/GenBank/DDBJ databases">
        <authorList>
            <person name="Sun Q."/>
            <person name="Zhou Y."/>
        </authorList>
    </citation>
    <scope>NUCLEOTIDE SEQUENCE</scope>
    <source>
        <strain evidence="2">CGMCC 1.15760</strain>
    </source>
</reference>
<dbReference type="SUPFAM" id="SSF54593">
    <property type="entry name" value="Glyoxalase/Bleomycin resistance protein/Dihydroxybiphenyl dioxygenase"/>
    <property type="match status" value="2"/>
</dbReference>
<dbReference type="Gene3D" id="3.10.180.10">
    <property type="entry name" value="2,3-Dihydroxybiphenyl 1,2-Dioxygenase, domain 1"/>
    <property type="match status" value="2"/>
</dbReference>
<gene>
    <name evidence="2" type="primary">catE</name>
    <name evidence="2" type="ORF">GCM10007425_16420</name>
</gene>
<dbReference type="InterPro" id="IPR037523">
    <property type="entry name" value="VOC_core"/>
</dbReference>
<name>A0A917G524_9BACI</name>
<dbReference type="Pfam" id="PF00903">
    <property type="entry name" value="Glyoxalase"/>
    <property type="match status" value="2"/>
</dbReference>
<dbReference type="AlphaFoldDB" id="A0A917G524"/>
<dbReference type="Proteomes" id="UP000616608">
    <property type="component" value="Unassembled WGS sequence"/>
</dbReference>
<protein>
    <submittedName>
        <fullName evidence="2">Catechol-2,3-dioxygenase</fullName>
    </submittedName>
</protein>
<dbReference type="InterPro" id="IPR004360">
    <property type="entry name" value="Glyas_Fos-R_dOase_dom"/>
</dbReference>
<evidence type="ECO:0000259" key="1">
    <source>
        <dbReference type="PROSITE" id="PS51819"/>
    </source>
</evidence>
<dbReference type="PANTHER" id="PTHR43279">
    <property type="entry name" value="CATECHOL-2,3-DIOXYGENASE"/>
    <property type="match status" value="1"/>
</dbReference>
<organism evidence="2 3">
    <name type="scientific">Lysinibacillus alkalisoli</name>
    <dbReference type="NCBI Taxonomy" id="1911548"/>
    <lineage>
        <taxon>Bacteria</taxon>
        <taxon>Bacillati</taxon>
        <taxon>Bacillota</taxon>
        <taxon>Bacilli</taxon>
        <taxon>Bacillales</taxon>
        <taxon>Bacillaceae</taxon>
        <taxon>Lysinibacillus</taxon>
    </lineage>
</organism>
<feature type="domain" description="VOC" evidence="1">
    <location>
        <begin position="167"/>
        <end position="282"/>
    </location>
</feature>
<feature type="domain" description="VOC" evidence="1">
    <location>
        <begin position="10"/>
        <end position="125"/>
    </location>
</feature>
<proteinExistence type="predicted"/>
<evidence type="ECO:0000313" key="3">
    <source>
        <dbReference type="Proteomes" id="UP000616608"/>
    </source>
</evidence>
<dbReference type="EMBL" id="BMJT01000005">
    <property type="protein sequence ID" value="GGG22661.1"/>
    <property type="molecule type" value="Genomic_DNA"/>
</dbReference>
<dbReference type="InterPro" id="IPR029068">
    <property type="entry name" value="Glyas_Bleomycin-R_OHBP_Dase"/>
</dbReference>
<sequence length="282" mass="31558">MTFHTKPAQFIKHMTLHVTDLEAMTNFYTNVLGMQATITADEVHLSADGTQTLLTLVPLPSPEAHHSRTTGLYHIAFLLPTRADLAHIFVHFEKLGIRLGASDHDVSEALYLHDIEGNGIEIYVDRDAQTWEWTDQHTVKMGTTYLQVQDLLQQVNGEWNGMPTNTVIGHIHLSVANLQAMHDFYTKGLGYEVVTRYGNQALFLSTNDYHHHIGMNTWESLNAPPKKPNQTGMASYTIDTANEQTAHELKERLLALGATIQPLQFGFSTVDPSGNTIHITFS</sequence>
<accession>A0A917G524</accession>
<reference evidence="2" key="1">
    <citation type="journal article" date="2014" name="Int. J. Syst. Evol. Microbiol.">
        <title>Complete genome sequence of Corynebacterium casei LMG S-19264T (=DSM 44701T), isolated from a smear-ripened cheese.</title>
        <authorList>
            <consortium name="US DOE Joint Genome Institute (JGI-PGF)"/>
            <person name="Walter F."/>
            <person name="Albersmeier A."/>
            <person name="Kalinowski J."/>
            <person name="Ruckert C."/>
        </authorList>
    </citation>
    <scope>NUCLEOTIDE SEQUENCE</scope>
    <source>
        <strain evidence="2">CGMCC 1.15760</strain>
    </source>
</reference>
<comment type="caution">
    <text evidence="2">The sequence shown here is derived from an EMBL/GenBank/DDBJ whole genome shotgun (WGS) entry which is preliminary data.</text>
</comment>
<dbReference type="RefSeq" id="WP_188614571.1">
    <property type="nucleotide sequence ID" value="NZ_BMJT01000005.1"/>
</dbReference>